<dbReference type="EMBL" id="JAERWL010000009">
    <property type="protein sequence ID" value="MBM9477037.1"/>
    <property type="molecule type" value="Genomic_DNA"/>
</dbReference>
<dbReference type="GO" id="GO:0008477">
    <property type="term" value="F:purine nucleosidase activity"/>
    <property type="evidence" value="ECO:0007669"/>
    <property type="project" value="TreeGrafter"/>
</dbReference>
<dbReference type="GO" id="GO:0006152">
    <property type="term" value="P:purine nucleoside catabolic process"/>
    <property type="evidence" value="ECO:0007669"/>
    <property type="project" value="TreeGrafter"/>
</dbReference>
<evidence type="ECO:0000313" key="5">
    <source>
        <dbReference type="Proteomes" id="UP000663801"/>
    </source>
</evidence>
<dbReference type="PANTHER" id="PTHR12304:SF4">
    <property type="entry name" value="URIDINE NUCLEOSIDASE"/>
    <property type="match status" value="1"/>
</dbReference>
<evidence type="ECO:0000256" key="2">
    <source>
        <dbReference type="ARBA" id="ARBA00023295"/>
    </source>
</evidence>
<organism evidence="4 5">
    <name type="scientific">Nakamurella flavida</name>
    <dbReference type="NCBI Taxonomy" id="363630"/>
    <lineage>
        <taxon>Bacteria</taxon>
        <taxon>Bacillati</taxon>
        <taxon>Actinomycetota</taxon>
        <taxon>Actinomycetes</taxon>
        <taxon>Nakamurellales</taxon>
        <taxon>Nakamurellaceae</taxon>
        <taxon>Nakamurella</taxon>
    </lineage>
</organism>
<dbReference type="RefSeq" id="WP_205257142.1">
    <property type="nucleotide sequence ID" value="NZ_BAAAPV010000001.1"/>
</dbReference>
<evidence type="ECO:0000313" key="4">
    <source>
        <dbReference type="EMBL" id="MBM9477037.1"/>
    </source>
</evidence>
<dbReference type="InterPro" id="IPR023186">
    <property type="entry name" value="IUNH"/>
</dbReference>
<keyword evidence="2" id="KW-0326">Glycosidase</keyword>
<dbReference type="Proteomes" id="UP000663801">
    <property type="component" value="Unassembled WGS sequence"/>
</dbReference>
<evidence type="ECO:0000259" key="3">
    <source>
        <dbReference type="Pfam" id="PF01156"/>
    </source>
</evidence>
<dbReference type="PANTHER" id="PTHR12304">
    <property type="entry name" value="INOSINE-URIDINE PREFERRING NUCLEOSIDE HYDROLASE"/>
    <property type="match status" value="1"/>
</dbReference>
<dbReference type="Pfam" id="PF01156">
    <property type="entry name" value="IU_nuc_hydro"/>
    <property type="match status" value="1"/>
</dbReference>
<dbReference type="SUPFAM" id="SSF53590">
    <property type="entry name" value="Nucleoside hydrolase"/>
    <property type="match status" value="1"/>
</dbReference>
<dbReference type="InterPro" id="IPR001910">
    <property type="entry name" value="Inosine/uridine_hydrolase_dom"/>
</dbReference>
<keyword evidence="5" id="KW-1185">Reference proteome</keyword>
<comment type="caution">
    <text evidence="4">The sequence shown here is derived from an EMBL/GenBank/DDBJ whole genome shotgun (WGS) entry which is preliminary data.</text>
</comment>
<reference evidence="4" key="1">
    <citation type="submission" date="2021-01" db="EMBL/GenBank/DDBJ databases">
        <title>KCTC 19127 draft genome.</title>
        <authorList>
            <person name="An D."/>
        </authorList>
    </citation>
    <scope>NUCLEOTIDE SEQUENCE</scope>
    <source>
        <strain evidence="4">KCTC 19127</strain>
    </source>
</reference>
<accession>A0A938YJB8</accession>
<proteinExistence type="predicted"/>
<sequence length="325" mass="34527">MTGTPVPIILDVDTGIDDAMALMFAVRSPRIDLRAITCVAGNTGVEQVVRNTLYVLDTLGAPDIPVARGAHRPLLAPLHAADHVHGRDGLGGFSRPSDRRLSPHTAVELLRSELMSAVGNGERITLVPTAPLTNIALLLRTHPEVAAGIERIVFMGGSAERGNATAVAEFNVWHDPEAAAITLAAAGQLDIPVTMYGLDVFDQVTVTATEAAELRRHSDPAAQLAGAILEFQCRVFGLDRATIGDAGTVCAVADPAGLTTRAWPVRVDYGHGFGRGQTIVDKRHRGPDLDADPHREAQYPATVVDVAIEVAAEKYARVWQATIAD</sequence>
<dbReference type="AlphaFoldDB" id="A0A938YJB8"/>
<dbReference type="InterPro" id="IPR036452">
    <property type="entry name" value="Ribo_hydro-like"/>
</dbReference>
<name>A0A938YJB8_9ACTN</name>
<evidence type="ECO:0000256" key="1">
    <source>
        <dbReference type="ARBA" id="ARBA00022801"/>
    </source>
</evidence>
<protein>
    <submittedName>
        <fullName evidence="4">Nucleoside hydrolase</fullName>
    </submittedName>
</protein>
<feature type="domain" description="Inosine/uridine-preferring nucleoside hydrolase" evidence="3">
    <location>
        <begin position="8"/>
        <end position="311"/>
    </location>
</feature>
<gene>
    <name evidence="4" type="ORF">JL107_11310</name>
</gene>
<keyword evidence="1 4" id="KW-0378">Hydrolase</keyword>
<dbReference type="GO" id="GO:0005829">
    <property type="term" value="C:cytosol"/>
    <property type="evidence" value="ECO:0007669"/>
    <property type="project" value="TreeGrafter"/>
</dbReference>
<dbReference type="Gene3D" id="3.90.245.10">
    <property type="entry name" value="Ribonucleoside hydrolase-like"/>
    <property type="match status" value="1"/>
</dbReference>